<keyword evidence="2" id="KW-1133">Transmembrane helix</keyword>
<organism evidence="3 4">
    <name type="scientific">Anopheles farauti</name>
    <dbReference type="NCBI Taxonomy" id="69004"/>
    <lineage>
        <taxon>Eukaryota</taxon>
        <taxon>Metazoa</taxon>
        <taxon>Ecdysozoa</taxon>
        <taxon>Arthropoda</taxon>
        <taxon>Hexapoda</taxon>
        <taxon>Insecta</taxon>
        <taxon>Pterygota</taxon>
        <taxon>Neoptera</taxon>
        <taxon>Endopterygota</taxon>
        <taxon>Diptera</taxon>
        <taxon>Nematocera</taxon>
        <taxon>Culicoidea</taxon>
        <taxon>Culicidae</taxon>
        <taxon>Anophelinae</taxon>
        <taxon>Anopheles</taxon>
    </lineage>
</organism>
<protein>
    <submittedName>
        <fullName evidence="3">Uncharacterized protein</fullName>
    </submittedName>
</protein>
<dbReference type="EnsemblMetazoa" id="AFAF004113-RA">
    <property type="protein sequence ID" value="AFAF004113-PA"/>
    <property type="gene ID" value="AFAF004113"/>
</dbReference>
<evidence type="ECO:0000256" key="2">
    <source>
        <dbReference type="SAM" id="Phobius"/>
    </source>
</evidence>
<dbReference type="AlphaFoldDB" id="A0A182Q6N3"/>
<keyword evidence="4" id="KW-1185">Reference proteome</keyword>
<reference evidence="4" key="1">
    <citation type="submission" date="2014-01" db="EMBL/GenBank/DDBJ databases">
        <title>The Genome Sequence of Anopheles farauti FAR1 (V2).</title>
        <authorList>
            <consortium name="The Broad Institute Genomics Platform"/>
            <person name="Neafsey D.E."/>
            <person name="Besansky N."/>
            <person name="Howell P."/>
            <person name="Walton C."/>
            <person name="Young S.K."/>
            <person name="Zeng Q."/>
            <person name="Gargeya S."/>
            <person name="Fitzgerald M."/>
            <person name="Haas B."/>
            <person name="Abouelleil A."/>
            <person name="Allen A.W."/>
            <person name="Alvarado L."/>
            <person name="Arachchi H.M."/>
            <person name="Berlin A.M."/>
            <person name="Chapman S.B."/>
            <person name="Gainer-Dewar J."/>
            <person name="Goldberg J."/>
            <person name="Griggs A."/>
            <person name="Gujja S."/>
            <person name="Hansen M."/>
            <person name="Howarth C."/>
            <person name="Imamovic A."/>
            <person name="Ireland A."/>
            <person name="Larimer J."/>
            <person name="McCowan C."/>
            <person name="Murphy C."/>
            <person name="Pearson M."/>
            <person name="Poon T.W."/>
            <person name="Priest M."/>
            <person name="Roberts A."/>
            <person name="Saif S."/>
            <person name="Shea T."/>
            <person name="Sisk P."/>
            <person name="Sykes S."/>
            <person name="Wortman J."/>
            <person name="Nusbaum C."/>
            <person name="Birren B."/>
        </authorList>
    </citation>
    <scope>NUCLEOTIDE SEQUENCE [LARGE SCALE GENOMIC DNA]</scope>
    <source>
        <strain evidence="4">FAR1</strain>
    </source>
</reference>
<proteinExistence type="predicted"/>
<keyword evidence="2" id="KW-0472">Membrane</keyword>
<sequence length="365" mass="41016">MVAHCLKRSVPSTTPTMSQLITTGGTTVPIFFHPNGRARWRSMRCKTPAADADEGEKNNRSTTEAGRGMILKTRQSRCAAVDPVPVHIFLNPARDGGRFIIELFRFVPFGIFTPIRAEPLPLPGHASMQMGTGSLSKLEQKKKKKNDVRTSFLHHTYETCQQSINSQYEKCNRQIHLALLSSEQREKDLQQQFRLEIRFDTHNDKSNHRTENLISGRSTAERGFHAPGYGGAASRGAFFISHKKSAQLFISRIDWSALERVFATDHPLVLLLLLLSPPTVASTPNKGRDFCPAPFRRKNLQGVIKNRLDLMVALLPMVSAHRMMLLMMVMMMVMVATMVVVLQFFSPGTRTSRCEMRNPVRKGAG</sequence>
<feature type="region of interest" description="Disordered" evidence="1">
    <location>
        <begin position="46"/>
        <end position="67"/>
    </location>
</feature>
<dbReference type="EMBL" id="AXCN02002035">
    <property type="status" value="NOT_ANNOTATED_CDS"/>
    <property type="molecule type" value="Genomic_DNA"/>
</dbReference>
<dbReference type="Proteomes" id="UP000075886">
    <property type="component" value="Unassembled WGS sequence"/>
</dbReference>
<name>A0A182Q6N3_9DIPT</name>
<evidence type="ECO:0000313" key="3">
    <source>
        <dbReference type="EnsemblMetazoa" id="AFAF004113-PA"/>
    </source>
</evidence>
<accession>A0A182Q6N3</accession>
<evidence type="ECO:0000256" key="1">
    <source>
        <dbReference type="SAM" id="MobiDB-lite"/>
    </source>
</evidence>
<reference evidence="3" key="2">
    <citation type="submission" date="2020-05" db="UniProtKB">
        <authorList>
            <consortium name="EnsemblMetazoa"/>
        </authorList>
    </citation>
    <scope>IDENTIFICATION</scope>
    <source>
        <strain evidence="3">FAR1</strain>
    </source>
</reference>
<feature type="transmembrane region" description="Helical" evidence="2">
    <location>
        <begin position="324"/>
        <end position="345"/>
    </location>
</feature>
<keyword evidence="2" id="KW-0812">Transmembrane</keyword>
<dbReference type="VEuPathDB" id="VectorBase:AFAF004113"/>
<evidence type="ECO:0000313" key="4">
    <source>
        <dbReference type="Proteomes" id="UP000075886"/>
    </source>
</evidence>